<evidence type="ECO:0000313" key="2">
    <source>
        <dbReference type="EMBL" id="SKA26341.1"/>
    </source>
</evidence>
<evidence type="ECO:0000313" key="3">
    <source>
        <dbReference type="Proteomes" id="UP000190061"/>
    </source>
</evidence>
<feature type="chain" id="PRO_5012775244" description="Sel1 repeat-containing protein" evidence="1">
    <location>
        <begin position="19"/>
        <end position="235"/>
    </location>
</feature>
<name>A0A1T4SES3_9GAMM</name>
<dbReference type="EMBL" id="FUXP01000016">
    <property type="protein sequence ID" value="SKA26341.1"/>
    <property type="molecule type" value="Genomic_DNA"/>
</dbReference>
<dbReference type="InterPro" id="IPR006597">
    <property type="entry name" value="Sel1-like"/>
</dbReference>
<gene>
    <name evidence="2" type="ORF">SAMN02745674_02782</name>
</gene>
<dbReference type="OrthoDB" id="7063913at2"/>
<dbReference type="SMART" id="SM00671">
    <property type="entry name" value="SEL1"/>
    <property type="match status" value="1"/>
</dbReference>
<keyword evidence="1" id="KW-0732">Signal</keyword>
<feature type="signal peptide" evidence="1">
    <location>
        <begin position="1"/>
        <end position="18"/>
    </location>
</feature>
<dbReference type="RefSeq" id="WP_078759301.1">
    <property type="nucleotide sequence ID" value="NZ_FUXP01000016.1"/>
</dbReference>
<dbReference type="Pfam" id="PF08238">
    <property type="entry name" value="Sel1"/>
    <property type="match status" value="2"/>
</dbReference>
<keyword evidence="3" id="KW-1185">Reference proteome</keyword>
<dbReference type="Gene3D" id="1.25.40.10">
    <property type="entry name" value="Tetratricopeptide repeat domain"/>
    <property type="match status" value="1"/>
</dbReference>
<reference evidence="2 3" key="1">
    <citation type="submission" date="2017-02" db="EMBL/GenBank/DDBJ databases">
        <authorList>
            <person name="Peterson S.W."/>
        </authorList>
    </citation>
    <scope>NUCLEOTIDE SEQUENCE [LARGE SCALE GENOMIC DNA]</scope>
    <source>
        <strain evidence="2 3">DSM 21749</strain>
    </source>
</reference>
<sequence>MKTIAFSILALAMAQAQAQPIQGTMLKDPTLNAEMVRTGFLVSHPDLRYRELGMEARDAGRYEEALSHLKRAARHADKPSQAMIAEMLWKGEGVPQDRPMAYAWMDLAAERGWQQFLVWREQYWSQLDESERERAIRDGQVLVAEYADEVARPRIDGVLRKARAQITGSRTGFFSGGLKVLVPGPGNHTHTIDGAEFYDDRFWNPEKYAAWHDEVWRRSGKVGVGAAEHVPDSGR</sequence>
<organism evidence="2 3">
    <name type="scientific">Lysobacter spongiicola DSM 21749</name>
    <dbReference type="NCBI Taxonomy" id="1122188"/>
    <lineage>
        <taxon>Bacteria</taxon>
        <taxon>Pseudomonadati</taxon>
        <taxon>Pseudomonadota</taxon>
        <taxon>Gammaproteobacteria</taxon>
        <taxon>Lysobacterales</taxon>
        <taxon>Lysobacteraceae</taxon>
        <taxon>Novilysobacter</taxon>
    </lineage>
</organism>
<dbReference type="SUPFAM" id="SSF81901">
    <property type="entry name" value="HCP-like"/>
    <property type="match status" value="1"/>
</dbReference>
<proteinExistence type="predicted"/>
<protein>
    <recommendedName>
        <fullName evidence="4">Sel1 repeat-containing protein</fullName>
    </recommendedName>
</protein>
<dbReference type="InterPro" id="IPR011990">
    <property type="entry name" value="TPR-like_helical_dom_sf"/>
</dbReference>
<evidence type="ECO:0008006" key="4">
    <source>
        <dbReference type="Google" id="ProtNLM"/>
    </source>
</evidence>
<dbReference type="AlphaFoldDB" id="A0A1T4SES3"/>
<dbReference type="STRING" id="1122188.SAMN02745674_02782"/>
<dbReference type="Proteomes" id="UP000190061">
    <property type="component" value="Unassembled WGS sequence"/>
</dbReference>
<accession>A0A1T4SES3</accession>
<evidence type="ECO:0000256" key="1">
    <source>
        <dbReference type="SAM" id="SignalP"/>
    </source>
</evidence>